<comment type="similarity">
    <text evidence="1">Belongs to the cytochrome P450 family.</text>
</comment>
<feature type="compositionally biased region" description="Polar residues" evidence="2">
    <location>
        <begin position="1"/>
        <end position="11"/>
    </location>
</feature>
<organism evidence="3 4">
    <name type="scientific">Nocardia jiangxiensis</name>
    <dbReference type="NCBI Taxonomy" id="282685"/>
    <lineage>
        <taxon>Bacteria</taxon>
        <taxon>Bacillati</taxon>
        <taxon>Actinomycetota</taxon>
        <taxon>Actinomycetes</taxon>
        <taxon>Mycobacteriales</taxon>
        <taxon>Nocardiaceae</taxon>
        <taxon>Nocardia</taxon>
    </lineage>
</organism>
<sequence length="432" mass="46927">MSLSTPQSQVRAGSCPVAHDSLTHSSPIDTDGPRVPLHIPEFADDPHTAYAEMRRQYGSLAPVELAPGVPATLVIGYRAAVRILNDPEHFPADPRTWQQTVPQDCPILPLLEWRPMASRCAGAEFERYRRAITASVQAVDLYAMHDIVEEIAIPLINGFCQDGHAELISQYVYPLVFEVVNAMLGCPPEIGQQVAAGTAAMLEGVDAEKGSQMLGQALMSLVTLKRSTPGNDITSMLQQHPSGLDDVEVSHHVSQVYGTGIEFELNFIVNSLLLVLADDRFGGSVLGGNLSSRDALDEVLFNDPPLANLLVTYPRQPILIEDVWLPAHQPVVISMAACNNDPAIRSTDLTGNRSHLAWGIGPHACPAQSLAYLIAQDAIDQLLDALPEIRFDTTQGEPSWRPGPFHRALTALPVTFPATAPLNVRNEHILQP</sequence>
<gene>
    <name evidence="3" type="ORF">ACFYXQ_42655</name>
</gene>
<keyword evidence="4" id="KW-1185">Reference proteome</keyword>
<dbReference type="PROSITE" id="PS00086">
    <property type="entry name" value="CYTOCHROME_P450"/>
    <property type="match status" value="1"/>
</dbReference>
<dbReference type="EMBL" id="JBIAQY010000027">
    <property type="protein sequence ID" value="MFF3574472.1"/>
    <property type="molecule type" value="Genomic_DNA"/>
</dbReference>
<evidence type="ECO:0000256" key="2">
    <source>
        <dbReference type="SAM" id="MobiDB-lite"/>
    </source>
</evidence>
<reference evidence="3 4" key="1">
    <citation type="submission" date="2024-10" db="EMBL/GenBank/DDBJ databases">
        <title>The Natural Products Discovery Center: Release of the First 8490 Sequenced Strains for Exploring Actinobacteria Biosynthetic Diversity.</title>
        <authorList>
            <person name="Kalkreuter E."/>
            <person name="Kautsar S.A."/>
            <person name="Yang D."/>
            <person name="Bader C.D."/>
            <person name="Teijaro C.N."/>
            <person name="Fluegel L."/>
            <person name="Davis C.M."/>
            <person name="Simpson J.R."/>
            <person name="Lauterbach L."/>
            <person name="Steele A.D."/>
            <person name="Gui C."/>
            <person name="Meng S."/>
            <person name="Li G."/>
            <person name="Viehrig K."/>
            <person name="Ye F."/>
            <person name="Su P."/>
            <person name="Kiefer A.F."/>
            <person name="Nichols A."/>
            <person name="Cepeda A.J."/>
            <person name="Yan W."/>
            <person name="Fan B."/>
            <person name="Jiang Y."/>
            <person name="Adhikari A."/>
            <person name="Zheng C.-J."/>
            <person name="Schuster L."/>
            <person name="Cowan T.M."/>
            <person name="Smanski M.J."/>
            <person name="Chevrette M.G."/>
            <person name="De Carvalho L.P.S."/>
            <person name="Shen B."/>
        </authorList>
    </citation>
    <scope>NUCLEOTIDE SEQUENCE [LARGE SCALE GENOMIC DNA]</scope>
    <source>
        <strain evidence="3 4">NPDC002593</strain>
    </source>
</reference>
<proteinExistence type="inferred from homology"/>
<comment type="caution">
    <text evidence="3">The sequence shown here is derived from an EMBL/GenBank/DDBJ whole genome shotgun (WGS) entry which is preliminary data.</text>
</comment>
<dbReference type="InterPro" id="IPR017972">
    <property type="entry name" value="Cyt_P450_CS"/>
</dbReference>
<feature type="region of interest" description="Disordered" evidence="2">
    <location>
        <begin position="1"/>
        <end position="37"/>
    </location>
</feature>
<evidence type="ECO:0000256" key="1">
    <source>
        <dbReference type="ARBA" id="ARBA00010617"/>
    </source>
</evidence>
<dbReference type="InterPro" id="IPR036396">
    <property type="entry name" value="Cyt_P450_sf"/>
</dbReference>
<name>A0ABW6SDT1_9NOCA</name>
<evidence type="ECO:0000313" key="4">
    <source>
        <dbReference type="Proteomes" id="UP001601992"/>
    </source>
</evidence>
<dbReference type="SUPFAM" id="SSF48264">
    <property type="entry name" value="Cytochrome P450"/>
    <property type="match status" value="1"/>
</dbReference>
<dbReference type="RefSeq" id="WP_373282092.1">
    <property type="nucleotide sequence ID" value="NZ_JBIAQY010000027.1"/>
</dbReference>
<protein>
    <submittedName>
        <fullName evidence="3">Cytochrome P450</fullName>
    </submittedName>
</protein>
<dbReference type="PANTHER" id="PTHR46696:SF1">
    <property type="entry name" value="CYTOCHROME P450 YJIB-RELATED"/>
    <property type="match status" value="1"/>
</dbReference>
<evidence type="ECO:0000313" key="3">
    <source>
        <dbReference type="EMBL" id="MFF3574472.1"/>
    </source>
</evidence>
<dbReference type="PANTHER" id="PTHR46696">
    <property type="entry name" value="P450, PUTATIVE (EUROFUNG)-RELATED"/>
    <property type="match status" value="1"/>
</dbReference>
<dbReference type="Proteomes" id="UP001601992">
    <property type="component" value="Unassembled WGS sequence"/>
</dbReference>
<accession>A0ABW6SDT1</accession>
<dbReference type="Gene3D" id="1.10.630.10">
    <property type="entry name" value="Cytochrome P450"/>
    <property type="match status" value="1"/>
</dbReference>